<accession>A0ABI8AB44</accession>
<dbReference type="PROSITE" id="PS50003">
    <property type="entry name" value="PH_DOMAIN"/>
    <property type="match status" value="1"/>
</dbReference>
<keyword evidence="3 4" id="KW-0727">SH2 domain</keyword>
<dbReference type="CDD" id="cd10412">
    <property type="entry name" value="SH2_SH2B3"/>
    <property type="match status" value="1"/>
</dbReference>
<proteinExistence type="inferred from homology"/>
<dbReference type="Pfam" id="PF00017">
    <property type="entry name" value="SH2"/>
    <property type="match status" value="1"/>
</dbReference>
<dbReference type="PANTHER" id="PTHR10872:SF1">
    <property type="entry name" value="SH2B ADAPTER PROTEIN 3"/>
    <property type="match status" value="1"/>
</dbReference>
<dbReference type="InterPro" id="IPR000980">
    <property type="entry name" value="SH2"/>
</dbReference>
<protein>
    <submittedName>
        <fullName evidence="8">SH2B adaptor protein 3</fullName>
    </submittedName>
</protein>
<dbReference type="CDD" id="cd01231">
    <property type="entry name" value="PH_SH2B_family"/>
    <property type="match status" value="1"/>
</dbReference>
<dbReference type="Gene3D" id="3.30.505.10">
    <property type="entry name" value="SH2 domain"/>
    <property type="match status" value="1"/>
</dbReference>
<dbReference type="InterPro" id="IPR015012">
    <property type="entry name" value="Phe_ZIP"/>
</dbReference>
<feature type="compositionally biased region" description="Polar residues" evidence="5">
    <location>
        <begin position="34"/>
        <end position="46"/>
    </location>
</feature>
<dbReference type="PRINTS" id="PR00401">
    <property type="entry name" value="SH2DOMAIN"/>
</dbReference>
<dbReference type="InterPro" id="IPR011993">
    <property type="entry name" value="PH-like_dom_sf"/>
</dbReference>
<feature type="region of interest" description="Disordered" evidence="5">
    <location>
        <begin position="580"/>
        <end position="617"/>
    </location>
</feature>
<dbReference type="InterPro" id="IPR001849">
    <property type="entry name" value="PH_domain"/>
</dbReference>
<reference evidence="8 9" key="1">
    <citation type="submission" date="2021-02" db="EMBL/GenBank/DDBJ databases">
        <title>Safari Cat Assemblies.</title>
        <authorList>
            <person name="Bredemeyer K.R."/>
            <person name="Murphy W.J."/>
        </authorList>
    </citation>
    <scope>NUCLEOTIDE SEQUENCE [LARGE SCALE GENOMIC DNA]</scope>
</reference>
<feature type="region of interest" description="Disordered" evidence="5">
    <location>
        <begin position="34"/>
        <end position="67"/>
    </location>
</feature>
<evidence type="ECO:0000256" key="5">
    <source>
        <dbReference type="SAM" id="MobiDB-lite"/>
    </source>
</evidence>
<comment type="similarity">
    <text evidence="1">Belongs to the SH2B adapter family.</text>
</comment>
<evidence type="ECO:0000256" key="3">
    <source>
        <dbReference type="ARBA" id="ARBA00022999"/>
    </source>
</evidence>
<feature type="region of interest" description="Disordered" evidence="5">
    <location>
        <begin position="126"/>
        <end position="185"/>
    </location>
</feature>
<evidence type="ECO:0000256" key="4">
    <source>
        <dbReference type="PROSITE-ProRule" id="PRU00191"/>
    </source>
</evidence>
<dbReference type="SUPFAM" id="SSF50729">
    <property type="entry name" value="PH domain-like"/>
    <property type="match status" value="1"/>
</dbReference>
<evidence type="ECO:0000256" key="2">
    <source>
        <dbReference type="ARBA" id="ARBA00022553"/>
    </source>
</evidence>
<dbReference type="InterPro" id="IPR030523">
    <property type="entry name" value="SH2B"/>
</dbReference>
<dbReference type="InterPro" id="IPR036290">
    <property type="entry name" value="Phe_ZIP_sf"/>
</dbReference>
<feature type="domain" description="PH" evidence="7">
    <location>
        <begin position="243"/>
        <end position="357"/>
    </location>
</feature>
<feature type="region of interest" description="Disordered" evidence="5">
    <location>
        <begin position="545"/>
        <end position="566"/>
    </location>
</feature>
<feature type="region of interest" description="Disordered" evidence="5">
    <location>
        <begin position="358"/>
        <end position="396"/>
    </location>
</feature>
<dbReference type="Gene3D" id="6.10.140.110">
    <property type="match status" value="1"/>
</dbReference>
<name>A0ABI8AB44_FELCA</name>
<dbReference type="SUPFAM" id="SSF109805">
    <property type="entry name" value="Phenylalanine zipper"/>
    <property type="match status" value="1"/>
</dbReference>
<keyword evidence="9" id="KW-1185">Reference proteome</keyword>
<evidence type="ECO:0000313" key="8">
    <source>
        <dbReference type="Ensembl" id="ENSFCTP00005056366.1"/>
    </source>
</evidence>
<dbReference type="Pfam" id="PF00169">
    <property type="entry name" value="PH"/>
    <property type="match status" value="1"/>
</dbReference>
<feature type="compositionally biased region" description="Low complexity" evidence="5">
    <location>
        <begin position="549"/>
        <end position="565"/>
    </location>
</feature>
<evidence type="ECO:0000256" key="1">
    <source>
        <dbReference type="ARBA" id="ARBA00010220"/>
    </source>
</evidence>
<dbReference type="InterPro" id="IPR035059">
    <property type="entry name" value="SH2B3_SH2"/>
</dbReference>
<dbReference type="InterPro" id="IPR036860">
    <property type="entry name" value="SH2_dom_sf"/>
</dbReference>
<dbReference type="SMART" id="SM00233">
    <property type="entry name" value="PH"/>
    <property type="match status" value="1"/>
</dbReference>
<dbReference type="Pfam" id="PF08916">
    <property type="entry name" value="Phe_ZIP"/>
    <property type="match status" value="1"/>
</dbReference>
<evidence type="ECO:0000259" key="7">
    <source>
        <dbReference type="PROSITE" id="PS50003"/>
    </source>
</evidence>
<feature type="domain" description="SH2" evidence="6">
    <location>
        <begin position="414"/>
        <end position="512"/>
    </location>
</feature>
<dbReference type="SMART" id="SM00252">
    <property type="entry name" value="SH2"/>
    <property type="match status" value="1"/>
</dbReference>
<dbReference type="PANTHER" id="PTHR10872">
    <property type="entry name" value="SH2B ADAPTER PROTEIN"/>
    <property type="match status" value="1"/>
</dbReference>
<feature type="compositionally biased region" description="Basic and acidic residues" evidence="5">
    <location>
        <begin position="582"/>
        <end position="596"/>
    </location>
</feature>
<reference evidence="8" key="2">
    <citation type="submission" date="2025-08" db="UniProtKB">
        <authorList>
            <consortium name="Ensembl"/>
        </authorList>
    </citation>
    <scope>IDENTIFICATION</scope>
    <source>
        <strain evidence="8">breed Abyssinian</strain>
    </source>
</reference>
<feature type="compositionally biased region" description="Low complexity" evidence="5">
    <location>
        <begin position="149"/>
        <end position="169"/>
    </location>
</feature>
<dbReference type="Gene3D" id="2.30.29.30">
    <property type="entry name" value="Pleckstrin-homology domain (PH domain)/Phosphotyrosine-binding domain (PTB)"/>
    <property type="match status" value="1"/>
</dbReference>
<feature type="compositionally biased region" description="Polar residues" evidence="5">
    <location>
        <begin position="376"/>
        <end position="392"/>
    </location>
</feature>
<sequence>MAPCCPLPPGSSSLCVIGLTFQLHLFPSMSPGRPTSVSAMNGPTLQPSSASSASAPSSSAAAASPSPRGWSEFCELHAVATARELARQYWLFAREHPHHAPLRAELVSLQFTDLFQRYFCREVRDGWTPGPPGSRAAPPARDYRDTGRGPPAKAEASPAESGPGPAAPALPKARSSEELAPPRPSAACTFQHLRHSLRHILRRGSAGELSATGAAGEAGEGPARPGLARKLLPWSLAREPPPEALKEATLRYSLADEASMDSGARWQRGRLALRRTRGPDGGADRVLELFDPPKSSKPKLQATCTNIQEVRRCTRLEMPDNLYTFVLKVKDRTDIIFEVEDEQQLNSWMAELRECTGQGLESTDPETHIPSALEPGTSNSPGGSTDSLNQGASPGGLLDPTCQKTDHFLSCYPWFHGPISRVKAAQLVQLQGPDAHGVFLVRQSETRRGEYVLTFNFQGIAKHLRLSLTERGQCRVQHLHFPSVVDMLHHFQRSPIPLECGAACDVRLSSYVVVVSQPPGSSSTVLFPFSLAHWDSELGLPHLSSSGCPRGLGPEGLPGRSSPPEQIFHLVPSPEELANSLRHLEPEPTSRARDSDYEMDSSSRSHLRAIDNQYTPL</sequence>
<dbReference type="PROSITE" id="PS50001">
    <property type="entry name" value="SH2"/>
    <property type="match status" value="1"/>
</dbReference>
<dbReference type="Ensembl" id="ENSFCTT00005081310.1">
    <property type="protein sequence ID" value="ENSFCTP00005056366.1"/>
    <property type="gene ID" value="ENSFCTG00005028936.1"/>
</dbReference>
<organism evidence="8 9">
    <name type="scientific">Felis catus</name>
    <name type="common">Cat</name>
    <name type="synonym">Felis silvestris catus</name>
    <dbReference type="NCBI Taxonomy" id="9685"/>
    <lineage>
        <taxon>Eukaryota</taxon>
        <taxon>Metazoa</taxon>
        <taxon>Chordata</taxon>
        <taxon>Craniata</taxon>
        <taxon>Vertebrata</taxon>
        <taxon>Euteleostomi</taxon>
        <taxon>Mammalia</taxon>
        <taxon>Eutheria</taxon>
        <taxon>Laurasiatheria</taxon>
        <taxon>Carnivora</taxon>
        <taxon>Feliformia</taxon>
        <taxon>Felidae</taxon>
        <taxon>Felinae</taxon>
        <taxon>Felis</taxon>
    </lineage>
</organism>
<evidence type="ECO:0000259" key="6">
    <source>
        <dbReference type="PROSITE" id="PS50001"/>
    </source>
</evidence>
<gene>
    <name evidence="8" type="primary">SH2B3</name>
</gene>
<keyword evidence="2" id="KW-0597">Phosphoprotein</keyword>
<evidence type="ECO:0000313" key="9">
    <source>
        <dbReference type="Proteomes" id="UP000823872"/>
    </source>
</evidence>
<dbReference type="SUPFAM" id="SSF55550">
    <property type="entry name" value="SH2 domain"/>
    <property type="match status" value="1"/>
</dbReference>
<dbReference type="GeneTree" id="ENSGT00950000183191"/>
<feature type="compositionally biased region" description="Low complexity" evidence="5">
    <location>
        <begin position="47"/>
        <end position="67"/>
    </location>
</feature>
<reference evidence="8" key="3">
    <citation type="submission" date="2025-09" db="UniProtKB">
        <authorList>
            <consortium name="Ensembl"/>
        </authorList>
    </citation>
    <scope>IDENTIFICATION</scope>
    <source>
        <strain evidence="8">breed Abyssinian</strain>
    </source>
</reference>
<dbReference type="Proteomes" id="UP000823872">
    <property type="component" value="Chromosome D3"/>
</dbReference>